<gene>
    <name evidence="1" type="ORF">PQR57_13925</name>
</gene>
<protein>
    <recommendedName>
        <fullName evidence="3">Transposase</fullName>
    </recommendedName>
</protein>
<dbReference type="SUPFAM" id="SSF52980">
    <property type="entry name" value="Restriction endonuclease-like"/>
    <property type="match status" value="1"/>
</dbReference>
<evidence type="ECO:0008006" key="3">
    <source>
        <dbReference type="Google" id="ProtNLM"/>
    </source>
</evidence>
<reference evidence="1 2" key="1">
    <citation type="journal article" date="2024" name="Chem. Sci.">
        <title>Discovery of megapolipeptins by genome mining of a Burkholderiales bacteria collection.</title>
        <authorList>
            <person name="Paulo B.S."/>
            <person name="Recchia M.J.J."/>
            <person name="Lee S."/>
            <person name="Fergusson C.H."/>
            <person name="Romanowski S.B."/>
            <person name="Hernandez A."/>
            <person name="Krull N."/>
            <person name="Liu D.Y."/>
            <person name="Cavanagh H."/>
            <person name="Bos A."/>
            <person name="Gray C.A."/>
            <person name="Murphy B.T."/>
            <person name="Linington R.G."/>
            <person name="Eustaquio A.S."/>
        </authorList>
    </citation>
    <scope>NUCLEOTIDE SEQUENCE [LARGE SCALE GENOMIC DNA]</scope>
    <source>
        <strain evidence="1 2">RL17-350-BIC-A</strain>
    </source>
</reference>
<evidence type="ECO:0000313" key="2">
    <source>
        <dbReference type="Proteomes" id="UP001629230"/>
    </source>
</evidence>
<dbReference type="EMBL" id="JAQQEZ010000008">
    <property type="protein sequence ID" value="MFM0002112.1"/>
    <property type="molecule type" value="Genomic_DNA"/>
</dbReference>
<dbReference type="InterPro" id="IPR011335">
    <property type="entry name" value="Restrct_endonuc-II-like"/>
</dbReference>
<dbReference type="Gene3D" id="3.40.1350.10">
    <property type="match status" value="1"/>
</dbReference>
<comment type="caution">
    <text evidence="1">The sequence shown here is derived from an EMBL/GenBank/DDBJ whole genome shotgun (WGS) entry which is preliminary data.</text>
</comment>
<accession>A0ABW9ANF9</accession>
<evidence type="ECO:0000313" key="1">
    <source>
        <dbReference type="EMBL" id="MFM0002112.1"/>
    </source>
</evidence>
<dbReference type="InterPro" id="IPR011856">
    <property type="entry name" value="tRNA_endonuc-like_dom_sf"/>
</dbReference>
<dbReference type="Proteomes" id="UP001629230">
    <property type="component" value="Unassembled WGS sequence"/>
</dbReference>
<name>A0ABW9ANF9_9BURK</name>
<proteinExistence type="predicted"/>
<dbReference type="RefSeq" id="WP_408177533.1">
    <property type="nucleotide sequence ID" value="NZ_JAQQEZ010000008.1"/>
</dbReference>
<organism evidence="1 2">
    <name type="scientific">Paraburkholderia dipogonis</name>
    <dbReference type="NCBI Taxonomy" id="1211383"/>
    <lineage>
        <taxon>Bacteria</taxon>
        <taxon>Pseudomonadati</taxon>
        <taxon>Pseudomonadota</taxon>
        <taxon>Betaproteobacteria</taxon>
        <taxon>Burkholderiales</taxon>
        <taxon>Burkholderiaceae</taxon>
        <taxon>Paraburkholderia</taxon>
    </lineage>
</organism>
<sequence length="330" mass="37619">MGSARGPSLVRLRTILKRQANPSWGSDYEPSIRAVREEAPKFSHAFRLSAAKVQGRDIHLLSEQESFAAYLGLYHPNVVGLQEQRALMPDMRPHPLHSFPGIIGGGLSPLKGMIDVAERLGYLNVLPRVWVPDAEYEGGRRELVFPYVGDLLWAIRSDSGRVYCVNWTVKDSEIAFKRPLKPERLALVRNQHPTGVLPRHEMEHTYYGNAGIRTIFLAADSINEDVRSNLRHLFGHHRLIVELPLDEQEELLTRFRHCLDTGAPPSDLIARLTGAGKYSEEDCKNILFQGIWFRKLRVDLFRPILINRPLRPETKDVLVKYGDWFSESPC</sequence>
<keyword evidence="2" id="KW-1185">Reference proteome</keyword>